<evidence type="ECO:0000256" key="1">
    <source>
        <dbReference type="SAM" id="MobiDB-lite"/>
    </source>
</evidence>
<organism evidence="2 3">
    <name type="scientific">Paraburkholderia caribensis</name>
    <dbReference type="NCBI Taxonomy" id="75105"/>
    <lineage>
        <taxon>Bacteria</taxon>
        <taxon>Pseudomonadati</taxon>
        <taxon>Pseudomonadota</taxon>
        <taxon>Betaproteobacteria</taxon>
        <taxon>Burkholderiales</taxon>
        <taxon>Burkholderiaceae</taxon>
        <taxon>Paraburkholderia</taxon>
    </lineage>
</organism>
<evidence type="ECO:0000313" key="3">
    <source>
        <dbReference type="Proteomes" id="UP001462961"/>
    </source>
</evidence>
<reference evidence="2 3" key="1">
    <citation type="submission" date="2024-01" db="EMBL/GenBank/DDBJ databases">
        <title>The diversity of rhizobia nodulating Mimosa spp. in eleven states of Brazil covering several biomes is determined by host plant, location, and edaphic factors.</title>
        <authorList>
            <person name="Rouws L."/>
            <person name="Barauna A."/>
            <person name="Beukes C."/>
            <person name="De Faria S.M."/>
            <person name="Gross E."/>
            <person name="Dos Reis Junior F.B."/>
            <person name="Simon M."/>
            <person name="Maluk M."/>
            <person name="Odee D.W."/>
            <person name="Kenicer G."/>
            <person name="Young J.P.W."/>
            <person name="Reis V.M."/>
            <person name="Zilli J."/>
            <person name="James E.K."/>
        </authorList>
    </citation>
    <scope>NUCLEOTIDE SEQUENCE [LARGE SCALE GENOMIC DNA]</scope>
    <source>
        <strain evidence="2 3">JHI1651</strain>
    </source>
</reference>
<evidence type="ECO:0000313" key="2">
    <source>
        <dbReference type="EMBL" id="MEO1757290.1"/>
    </source>
</evidence>
<comment type="caution">
    <text evidence="2">The sequence shown here is derived from an EMBL/GenBank/DDBJ whole genome shotgun (WGS) entry which is preliminary data.</text>
</comment>
<name>A0ABV0E1I5_9BURK</name>
<sequence>MLKHLVAAVADKDACHVTAKLATALDNGINLARDFGSQYRNIRTPVFSTSASEQRSRENIADALHRT</sequence>
<dbReference type="EMBL" id="JAYLVJ010000036">
    <property type="protein sequence ID" value="MEO1757290.1"/>
    <property type="molecule type" value="Genomic_DNA"/>
</dbReference>
<gene>
    <name evidence="2" type="ORF">VOI32_25555</name>
</gene>
<protein>
    <submittedName>
        <fullName evidence="2">Uncharacterized protein</fullName>
    </submittedName>
</protein>
<feature type="compositionally biased region" description="Basic and acidic residues" evidence="1">
    <location>
        <begin position="54"/>
        <end position="67"/>
    </location>
</feature>
<dbReference type="Proteomes" id="UP001462961">
    <property type="component" value="Unassembled WGS sequence"/>
</dbReference>
<proteinExistence type="predicted"/>
<feature type="region of interest" description="Disordered" evidence="1">
    <location>
        <begin position="48"/>
        <end position="67"/>
    </location>
</feature>
<keyword evidence="3" id="KW-1185">Reference proteome</keyword>
<accession>A0ABV0E1I5</accession>
<dbReference type="RefSeq" id="WP_146174416.1">
    <property type="nucleotide sequence ID" value="NZ_CADFFM010000007.1"/>
</dbReference>